<protein>
    <recommendedName>
        <fullName evidence="8">Galactose oxidase-like Early set domain-containing protein</fullName>
    </recommendedName>
</protein>
<evidence type="ECO:0000259" key="5">
    <source>
        <dbReference type="Pfam" id="PF09118"/>
    </source>
</evidence>
<evidence type="ECO:0008006" key="8">
    <source>
        <dbReference type="Google" id="ProtNLM"/>
    </source>
</evidence>
<keyword evidence="7" id="KW-1185">Reference proteome</keyword>
<dbReference type="EMBL" id="JAPDMZ010000357">
    <property type="protein sequence ID" value="KAK0543491.1"/>
    <property type="molecule type" value="Genomic_DNA"/>
</dbReference>
<reference evidence="6" key="1">
    <citation type="journal article" date="2023" name="PhytoFront">
        <title>Draft Genome Resources of Seven Strains of Tilletia horrida, Causal Agent of Kernel Smut of Rice.</title>
        <authorList>
            <person name="Khanal S."/>
            <person name="Antony Babu S."/>
            <person name="Zhou X.G."/>
        </authorList>
    </citation>
    <scope>NUCLEOTIDE SEQUENCE</scope>
    <source>
        <strain evidence="6">TX6</strain>
    </source>
</reference>
<feature type="compositionally biased region" description="Low complexity" evidence="2">
    <location>
        <begin position="917"/>
        <end position="1000"/>
    </location>
</feature>
<accession>A0AAN6GJI3</accession>
<evidence type="ECO:0000313" key="6">
    <source>
        <dbReference type="EMBL" id="KAK0543491.1"/>
    </source>
</evidence>
<dbReference type="InterPro" id="IPR037293">
    <property type="entry name" value="Gal_Oxidase_central_sf"/>
</dbReference>
<keyword evidence="3" id="KW-1133">Transmembrane helix</keyword>
<gene>
    <name evidence="6" type="ORF">OC846_006399</name>
</gene>
<dbReference type="Proteomes" id="UP001176517">
    <property type="component" value="Unassembled WGS sequence"/>
</dbReference>
<organism evidence="6 7">
    <name type="scientific">Tilletia horrida</name>
    <dbReference type="NCBI Taxonomy" id="155126"/>
    <lineage>
        <taxon>Eukaryota</taxon>
        <taxon>Fungi</taxon>
        <taxon>Dikarya</taxon>
        <taxon>Basidiomycota</taxon>
        <taxon>Ustilaginomycotina</taxon>
        <taxon>Exobasidiomycetes</taxon>
        <taxon>Tilletiales</taxon>
        <taxon>Tilletiaceae</taxon>
        <taxon>Tilletia</taxon>
    </lineage>
</organism>
<keyword evidence="3" id="KW-0812">Transmembrane</keyword>
<comment type="caution">
    <text evidence="6">The sequence shown here is derived from an EMBL/GenBank/DDBJ whole genome shotgun (WGS) entry which is preliminary data.</text>
</comment>
<feature type="compositionally biased region" description="Polar residues" evidence="2">
    <location>
        <begin position="1048"/>
        <end position="1067"/>
    </location>
</feature>
<feature type="region of interest" description="Disordered" evidence="2">
    <location>
        <begin position="885"/>
        <end position="1003"/>
    </location>
</feature>
<evidence type="ECO:0000256" key="1">
    <source>
        <dbReference type="ARBA" id="ARBA00022729"/>
    </source>
</evidence>
<dbReference type="CDD" id="cd02851">
    <property type="entry name" value="E_set_GO_C"/>
    <property type="match status" value="1"/>
</dbReference>
<dbReference type="Gene3D" id="2.130.10.80">
    <property type="entry name" value="Galactose oxidase/kelch, beta-propeller"/>
    <property type="match status" value="1"/>
</dbReference>
<dbReference type="InterPro" id="IPR014756">
    <property type="entry name" value="Ig_E-set"/>
</dbReference>
<keyword evidence="3" id="KW-0472">Membrane</keyword>
<dbReference type="Pfam" id="PF07250">
    <property type="entry name" value="Glyoxal_oxid_N"/>
    <property type="match status" value="1"/>
</dbReference>
<dbReference type="InterPro" id="IPR009880">
    <property type="entry name" value="Glyoxal_oxidase_N"/>
</dbReference>
<keyword evidence="1" id="KW-0732">Signal</keyword>
<feature type="domain" description="Galactose oxidase-like Early set" evidence="5">
    <location>
        <begin position="552"/>
        <end position="661"/>
    </location>
</feature>
<proteinExistence type="predicted"/>
<dbReference type="Pfam" id="PF09118">
    <property type="entry name" value="GO-like_E_set"/>
    <property type="match status" value="1"/>
</dbReference>
<name>A0AAN6GJI3_9BASI</name>
<evidence type="ECO:0000259" key="4">
    <source>
        <dbReference type="Pfam" id="PF07250"/>
    </source>
</evidence>
<evidence type="ECO:0000256" key="2">
    <source>
        <dbReference type="SAM" id="MobiDB-lite"/>
    </source>
</evidence>
<dbReference type="PANTHER" id="PTHR32208">
    <property type="entry name" value="SECRETED PROTEIN-RELATED"/>
    <property type="match status" value="1"/>
</dbReference>
<dbReference type="SUPFAM" id="SSF81296">
    <property type="entry name" value="E set domains"/>
    <property type="match status" value="1"/>
</dbReference>
<dbReference type="InterPro" id="IPR011043">
    <property type="entry name" value="Gal_Oxase/kelch_b-propeller"/>
</dbReference>
<dbReference type="InterPro" id="IPR015202">
    <property type="entry name" value="GO-like_E_set"/>
</dbReference>
<dbReference type="InterPro" id="IPR013783">
    <property type="entry name" value="Ig-like_fold"/>
</dbReference>
<dbReference type="Gene3D" id="2.60.40.10">
    <property type="entry name" value="Immunoglobulins"/>
    <property type="match status" value="1"/>
</dbReference>
<sequence>MHLSSFSISSPSSSSSYKPRSGFRSLATAVATAILAASLPSLTAAGDCTHGDSRCAGQYQVINTNSTASGMMMGLINQYTVFILDKTEGNRHLRPDGRPYWGSFLDLTTNQVIPADTNTNAFCAGGTTLGNGSWIVAGGNQPIDQGGAPTQIMTASGVYKDLDGRKAIRIIEPNNYYANDSNLAWFDNYQANNATPITGTGLQMQSWRWYPGVEPYWDGSAVLIGGANNGGYINRNLPNTDPAFEYPPGQTGSLENNAFFYGGANPTYEFFPSKGTLQVVQFMNKTSGLNMYPHTFLMPDGRIFMQANFSTTLWDPILNQEEALPDMPGKIIRVYPASGATAMLPLTPDNNYTPTILFCGGIFLEDQAWGDYTAPRTPVLNIDASDDCSSITPVDSSGNINQNAQYVQEERMPQGRTMGQFVHLADGTMVVLNGAAKGTAGYANVSWNIVNAGTANEVRTEGLAQNPTYQPLIYDPKKPLGKRLSNKGLGYSDHERLYHSSAILVPDGSVVISGSNPHQDVALTMPQGLSPQAFNTKYVIEKWYPPYYFQTRPQPSGLPTYIPYGGKPFTIKIGADYMGQYSNWRAAATKFRVIRTGFSTHAMNMGQRSIVLQSSYTVNGDGSVTYQMSPMPQNPNLFAPGPAQLFVDVDGIPSYGQLVQVGWPNANFAQAVPYIFPNNTALSALPQSVNNSMYNEIPPEAKGDGGVSIGKIVIIAAIAVVAIVVVLLGFFCWRRRRASKQSMLGGGPGGKRAKMPTGYAPTPGGAWQPSKAGAGGLGMGLGAAGGAGEYSRVDTPTHTFGASGGNFRGSVGTFDTFQMKDVSGSGSTPVGLMGGGPPSESREALGAYFDYPGQGQGGRAPGAISPIPMKSPLGRYDEGAASPAFSTRELPIDGARSTTPGMASMGSKGPPSGMLSPYGYQPYDDGYQQPDAYGGGKPQQAYAQPPQQQQTPQQQYSSPQPQQYQPQAQQQYQQPPQQQQQYQQPQYQQPQQQQQQQQQASRGFGAISPSLSHVTAVGAGGGAAAGGMYAQNLRANVPAQGGLPVQGTDSFYHSSTDGYASSNNTHEQAFYDASQHQSNSLYGHGGHGGR</sequence>
<feature type="domain" description="Glyoxal oxidase N-terminal" evidence="4">
    <location>
        <begin position="262"/>
        <end position="547"/>
    </location>
</feature>
<dbReference type="PANTHER" id="PTHR32208:SF21">
    <property type="entry name" value="LOW QUALITY PROTEIN: ALDEHYDE OXIDASE GLOX-LIKE"/>
    <property type="match status" value="1"/>
</dbReference>
<evidence type="ECO:0000313" key="7">
    <source>
        <dbReference type="Proteomes" id="UP001176517"/>
    </source>
</evidence>
<dbReference type="AlphaFoldDB" id="A0AAN6GJI3"/>
<feature type="region of interest" description="Disordered" evidence="2">
    <location>
        <begin position="1048"/>
        <end position="1090"/>
    </location>
</feature>
<evidence type="ECO:0000256" key="3">
    <source>
        <dbReference type="SAM" id="Phobius"/>
    </source>
</evidence>
<feature type="transmembrane region" description="Helical" evidence="3">
    <location>
        <begin position="712"/>
        <end position="733"/>
    </location>
</feature>
<dbReference type="SUPFAM" id="SSF50965">
    <property type="entry name" value="Galactose oxidase, central domain"/>
    <property type="match status" value="1"/>
</dbReference>